<evidence type="ECO:0000256" key="1">
    <source>
        <dbReference type="SAM" id="Coils"/>
    </source>
</evidence>
<dbReference type="RefSeq" id="WP_220561145.1">
    <property type="nucleotide sequence ID" value="NZ_CP080765.1"/>
</dbReference>
<keyword evidence="1" id="KW-0175">Coiled coil</keyword>
<evidence type="ECO:0000313" key="2">
    <source>
        <dbReference type="EMBL" id="QYY44731.1"/>
    </source>
</evidence>
<accession>A0ABX8YFZ7</accession>
<sequence length="211" mass="24462">MIENQCPKCKLIGVGVTDKWGHIIQCNCIPSGKTCKDCKFESMCLLEQVIDGTEKDGLCKIPFERGFAEPGQFSYRELVQMEWDKEAKAAEEKQKREQAELEAKQKRALLAQNTHVYTEQMIIEFILPYNLRKIYKTLPPGMTEEEAIERTKPKYPLDVFLKEADSPEQGARMYLDMLCPSWKRDIGQPVPERTKKILEYYEMQVKVNESA</sequence>
<name>A0ABX8YFZ7_ANETH</name>
<gene>
    <name evidence="2" type="ORF">K3F53_18990</name>
</gene>
<dbReference type="EMBL" id="CP080765">
    <property type="protein sequence ID" value="QYY44731.1"/>
    <property type="molecule type" value="Genomic_DNA"/>
</dbReference>
<geneLocation type="plasmid" evidence="2 3">
    <name>pAT1</name>
</geneLocation>
<keyword evidence="2" id="KW-0614">Plasmid</keyword>
<dbReference type="GeneID" id="97143468"/>
<proteinExistence type="predicted"/>
<keyword evidence="3" id="KW-1185">Reference proteome</keyword>
<reference evidence="2 3" key="1">
    <citation type="submission" date="2021-08" db="EMBL/GenBank/DDBJ databases">
        <title>Complete genome sequence of the strain Aneurinibacillus thermoaerophilus CCM 8960.</title>
        <authorList>
            <person name="Musilova J."/>
            <person name="Kourilova X."/>
            <person name="Pernicova I."/>
            <person name="Bezdicek M."/>
            <person name="Lengerova M."/>
            <person name="Obruca S."/>
            <person name="Sedlar K."/>
        </authorList>
    </citation>
    <scope>NUCLEOTIDE SEQUENCE [LARGE SCALE GENOMIC DNA]</scope>
    <source>
        <strain evidence="2 3">CCM 8960</strain>
        <plasmid evidence="2 3">pAT1</plasmid>
    </source>
</reference>
<feature type="coiled-coil region" evidence="1">
    <location>
        <begin position="80"/>
        <end position="109"/>
    </location>
</feature>
<organism evidence="2 3">
    <name type="scientific">Aneurinibacillus thermoaerophilus</name>
    <dbReference type="NCBI Taxonomy" id="143495"/>
    <lineage>
        <taxon>Bacteria</taxon>
        <taxon>Bacillati</taxon>
        <taxon>Bacillota</taxon>
        <taxon>Bacilli</taxon>
        <taxon>Bacillales</taxon>
        <taxon>Paenibacillaceae</taxon>
        <taxon>Aneurinibacillus group</taxon>
        <taxon>Aneurinibacillus</taxon>
    </lineage>
</organism>
<dbReference type="Proteomes" id="UP000826616">
    <property type="component" value="Plasmid pAT1"/>
</dbReference>
<evidence type="ECO:0000313" key="3">
    <source>
        <dbReference type="Proteomes" id="UP000826616"/>
    </source>
</evidence>
<protein>
    <submittedName>
        <fullName evidence="2">Uncharacterized protein</fullName>
    </submittedName>
</protein>